<dbReference type="AlphaFoldDB" id="A0A427B951"/>
<proteinExistence type="predicted"/>
<reference evidence="2 3" key="1">
    <citation type="journal article" date="2014" name="Agronomy (Basel)">
        <title>A Draft Genome Sequence for Ensete ventricosum, the Drought-Tolerant Tree Against Hunger.</title>
        <authorList>
            <person name="Harrison J."/>
            <person name="Moore K.A."/>
            <person name="Paszkiewicz K."/>
            <person name="Jones T."/>
            <person name="Grant M."/>
            <person name="Ambacheew D."/>
            <person name="Muzemil S."/>
            <person name="Studholme D.J."/>
        </authorList>
    </citation>
    <scope>NUCLEOTIDE SEQUENCE [LARGE SCALE GENOMIC DNA]</scope>
</reference>
<sequence>ARKLLHFGSPGSRSTYYQCTSSPADDLLGDDRAGFHPPPSVEDVTLRQEGEGASHLLGRRHTYPLCVTNNSCLGEGNHVSLGEMFRLTPTSGGSTPIHANGWQPQ</sequence>
<organism evidence="2 3">
    <name type="scientific">Ensete ventricosum</name>
    <name type="common">Abyssinian banana</name>
    <name type="synonym">Musa ensete</name>
    <dbReference type="NCBI Taxonomy" id="4639"/>
    <lineage>
        <taxon>Eukaryota</taxon>
        <taxon>Viridiplantae</taxon>
        <taxon>Streptophyta</taxon>
        <taxon>Embryophyta</taxon>
        <taxon>Tracheophyta</taxon>
        <taxon>Spermatophyta</taxon>
        <taxon>Magnoliopsida</taxon>
        <taxon>Liliopsida</taxon>
        <taxon>Zingiberales</taxon>
        <taxon>Musaceae</taxon>
        <taxon>Ensete</taxon>
    </lineage>
</organism>
<comment type="caution">
    <text evidence="2">The sequence shown here is derived from an EMBL/GenBank/DDBJ whole genome shotgun (WGS) entry which is preliminary data.</text>
</comment>
<name>A0A427B951_ENSVE</name>
<dbReference type="EMBL" id="AMZH03000195">
    <property type="protein sequence ID" value="RRT85007.1"/>
    <property type="molecule type" value="Genomic_DNA"/>
</dbReference>
<accession>A0A427B951</accession>
<feature type="non-terminal residue" evidence="2">
    <location>
        <position position="1"/>
    </location>
</feature>
<evidence type="ECO:0000313" key="2">
    <source>
        <dbReference type="EMBL" id="RRT85007.1"/>
    </source>
</evidence>
<feature type="region of interest" description="Disordered" evidence="1">
    <location>
        <begin position="1"/>
        <end position="43"/>
    </location>
</feature>
<protein>
    <submittedName>
        <fullName evidence="2">Uncharacterized protein</fullName>
    </submittedName>
</protein>
<feature type="compositionally biased region" description="Polar residues" evidence="1">
    <location>
        <begin position="11"/>
        <end position="23"/>
    </location>
</feature>
<gene>
    <name evidence="2" type="ORF">B296_00000396</name>
</gene>
<dbReference type="Proteomes" id="UP000287651">
    <property type="component" value="Unassembled WGS sequence"/>
</dbReference>
<evidence type="ECO:0000256" key="1">
    <source>
        <dbReference type="SAM" id="MobiDB-lite"/>
    </source>
</evidence>
<evidence type="ECO:0000313" key="3">
    <source>
        <dbReference type="Proteomes" id="UP000287651"/>
    </source>
</evidence>